<keyword evidence="1" id="KW-1133">Transmembrane helix</keyword>
<organism evidence="2 3">
    <name type="scientific">Aquibacillus halophilus</name>
    <dbReference type="NCBI Taxonomy" id="930132"/>
    <lineage>
        <taxon>Bacteria</taxon>
        <taxon>Bacillati</taxon>
        <taxon>Bacillota</taxon>
        <taxon>Bacilli</taxon>
        <taxon>Bacillales</taxon>
        <taxon>Bacillaceae</taxon>
        <taxon>Aquibacillus</taxon>
    </lineage>
</organism>
<name>A0A6A8DK49_9BACI</name>
<dbReference type="InterPro" id="IPR036259">
    <property type="entry name" value="MFS_trans_sf"/>
</dbReference>
<accession>A0A6A8DK49</accession>
<keyword evidence="3" id="KW-1185">Reference proteome</keyword>
<evidence type="ECO:0000313" key="3">
    <source>
        <dbReference type="Proteomes" id="UP000799092"/>
    </source>
</evidence>
<keyword evidence="1" id="KW-0812">Transmembrane</keyword>
<feature type="transmembrane region" description="Helical" evidence="1">
    <location>
        <begin position="76"/>
        <end position="100"/>
    </location>
</feature>
<feature type="transmembrane region" description="Helical" evidence="1">
    <location>
        <begin position="184"/>
        <end position="210"/>
    </location>
</feature>
<reference evidence="2" key="1">
    <citation type="submission" date="2019-11" db="EMBL/GenBank/DDBJ databases">
        <authorList>
            <person name="Li J."/>
        </authorList>
    </citation>
    <scope>NUCLEOTIDE SEQUENCE</scope>
    <source>
        <strain evidence="2">B6B</strain>
    </source>
</reference>
<gene>
    <name evidence="2" type="ORF">GH741_16030</name>
</gene>
<evidence type="ECO:0000313" key="2">
    <source>
        <dbReference type="EMBL" id="MRH44151.1"/>
    </source>
</evidence>
<protein>
    <submittedName>
        <fullName evidence="2">Uncharacterized protein</fullName>
    </submittedName>
</protein>
<dbReference type="NCBIfam" id="NF038403">
    <property type="entry name" value="perm_prefix_1"/>
    <property type="match status" value="1"/>
</dbReference>
<dbReference type="OrthoDB" id="2660529at2"/>
<comment type="caution">
    <text evidence="2">The sequence shown here is derived from an EMBL/GenBank/DDBJ whole genome shotgun (WGS) entry which is preliminary data.</text>
</comment>
<keyword evidence="1" id="KW-0472">Membrane</keyword>
<dbReference type="EMBL" id="WJNG01000014">
    <property type="protein sequence ID" value="MRH44151.1"/>
    <property type="molecule type" value="Genomic_DNA"/>
</dbReference>
<dbReference type="InterPro" id="IPR047928">
    <property type="entry name" value="Perm_prefix_1"/>
</dbReference>
<proteinExistence type="predicted"/>
<dbReference type="RefSeq" id="WP_153737765.1">
    <property type="nucleotide sequence ID" value="NZ_WJNG01000014.1"/>
</dbReference>
<feature type="transmembrane region" description="Helical" evidence="1">
    <location>
        <begin position="120"/>
        <end position="140"/>
    </location>
</feature>
<dbReference type="AlphaFoldDB" id="A0A6A8DK49"/>
<sequence length="219" mass="25372">MIRIKKDTFLFEVIKQIKSKKAKNDIKAELEYHLYNSKSNWMEKGFSEEEAERKAVQGMGNPTLLGNEFNNIHSPWYIYFLKLNVVSFLYACMVMFPIQLMANEYRISRITDLHIDTVKSFVTLVIPFALLLGTIFLLLLTKKWLRKRKANFWTIILWVPYWVLIISLMTLFFPMAHAADDPGIGIGIIAGGAMIAFPVYILIINLISYVSNNKVKINR</sequence>
<feature type="transmembrane region" description="Helical" evidence="1">
    <location>
        <begin position="152"/>
        <end position="172"/>
    </location>
</feature>
<evidence type="ECO:0000256" key="1">
    <source>
        <dbReference type="SAM" id="Phobius"/>
    </source>
</evidence>
<dbReference type="Proteomes" id="UP000799092">
    <property type="component" value="Unassembled WGS sequence"/>
</dbReference>
<dbReference type="SUPFAM" id="SSF103473">
    <property type="entry name" value="MFS general substrate transporter"/>
    <property type="match status" value="1"/>
</dbReference>